<proteinExistence type="predicted"/>
<name>A0A934RU46_9BACT</name>
<evidence type="ECO:0000256" key="1">
    <source>
        <dbReference type="SAM" id="SignalP"/>
    </source>
</evidence>
<evidence type="ECO:0000313" key="2">
    <source>
        <dbReference type="EMBL" id="MBK1875445.1"/>
    </source>
</evidence>
<gene>
    <name evidence="2" type="ORF">JIN87_01130</name>
</gene>
<feature type="chain" id="PRO_5037366929" evidence="1">
    <location>
        <begin position="19"/>
        <end position="865"/>
    </location>
</feature>
<organism evidence="2 3">
    <name type="scientific">Pelagicoccus mobilis</name>
    <dbReference type="NCBI Taxonomy" id="415221"/>
    <lineage>
        <taxon>Bacteria</taxon>
        <taxon>Pseudomonadati</taxon>
        <taxon>Verrucomicrobiota</taxon>
        <taxon>Opitutia</taxon>
        <taxon>Puniceicoccales</taxon>
        <taxon>Pelagicoccaceae</taxon>
        <taxon>Pelagicoccus</taxon>
    </lineage>
</organism>
<feature type="signal peptide" evidence="1">
    <location>
        <begin position="1"/>
        <end position="18"/>
    </location>
</feature>
<reference evidence="2" key="1">
    <citation type="submission" date="2021-01" db="EMBL/GenBank/DDBJ databases">
        <title>Modified the classification status of verrucomicrobia.</title>
        <authorList>
            <person name="Feng X."/>
        </authorList>
    </citation>
    <scope>NUCLEOTIDE SEQUENCE</scope>
    <source>
        <strain evidence="2">KCTC 13126</strain>
    </source>
</reference>
<dbReference type="AlphaFoldDB" id="A0A934RU46"/>
<accession>A0A934RU46</accession>
<keyword evidence="1" id="KW-0732">Signal</keyword>
<comment type="caution">
    <text evidence="2">The sequence shown here is derived from an EMBL/GenBank/DDBJ whole genome shotgun (WGS) entry which is preliminary data.</text>
</comment>
<dbReference type="Gene3D" id="2.60.120.430">
    <property type="entry name" value="Galactose-binding lectin"/>
    <property type="match status" value="1"/>
</dbReference>
<evidence type="ECO:0000313" key="3">
    <source>
        <dbReference type="Proteomes" id="UP000617628"/>
    </source>
</evidence>
<dbReference type="RefSeq" id="WP_200353663.1">
    <property type="nucleotide sequence ID" value="NZ_JAENIL010000002.1"/>
</dbReference>
<keyword evidence="3" id="KW-1185">Reference proteome</keyword>
<dbReference type="EMBL" id="JAENIL010000002">
    <property type="protein sequence ID" value="MBK1875445.1"/>
    <property type="molecule type" value="Genomic_DNA"/>
</dbReference>
<protein>
    <submittedName>
        <fullName evidence="2">Uncharacterized protein</fullName>
    </submittedName>
</protein>
<sequence>MKILFAAMGISAASLSFAEDKPLDFWDEEVRLFGVVSKGESIDSSLSKRRDYAYKSEAFALDHADHVEGDLSVVYTPAKLGMPERFGFVAGLWGERWDLSKKMSLRLWVKAKGGNALGTWKVRLVDTAGKEANGELAGIGAEWKELKLPLSKLKAAAGFDWGNVKLCSFEAAFSEEARIHFDGVRFEHGKKHIGVTDKTLDQRMAEAEASRAMRVEVGMKAAADNNKEGLYAPVSAFAKMLLNEDLETANRLLVEELKKSSDANAWGLLQTPLYCRFYYMFSSRYGKFPGRMTPETEKLLLETLWDRTSAKNDIHWARQSTWYLDGSENHDLNAKACNLVTSRIFMNEPDYKDRIYPDYGFGGSYHYGHAGYYGPDIDPDTRHGGGRANLSDGKEYNAADHYEAWLTFLKTYFRERAERGFFLEYASYGYTKHSLNMVDLAYQYSGDEELHALIDDFLTLFWAEWAQVSISGVRGGPKTRHHKTVGGPDDKATADLIGFHLGGPANAGVWWYWNLINDFKLHPVVWKMALDREGMGSFTYKARGIGEEENVLPRPLGTERSLVVDTDARFLKSTYVTPNYTLGTQMDHPSAVHSHLSIVGRWHGMTFSQSPESRIVPVNLTDGFNVYKKKSPYDMEAMYQTVHHERTLILQQSRRWYAVHPEWYPVNADYNQPVGIWIGNQWDRRLERDGWIFVQSGNAYAAVRPVLWDEAYEKEHKKKTSGNQVYFNAPDDAPTVKLRTDCYRWSEDKSLLLLEDKFTATIIEAGSKADYPTLEAFMADVLDNPIALYKTVVPGDNVLVYTGCGDDAQEIVFNCGARQIPMVGGESIDYSYPMTFDSPYMKSEYKSGKIRIEYDGETLDLDFSN</sequence>
<dbReference type="Proteomes" id="UP000617628">
    <property type="component" value="Unassembled WGS sequence"/>
</dbReference>